<organism evidence="2 3">
    <name type="scientific">Hydrogenophaga pseudoflava</name>
    <name type="common">Pseudomonas carboxydoflava</name>
    <dbReference type="NCBI Taxonomy" id="47421"/>
    <lineage>
        <taxon>Bacteria</taxon>
        <taxon>Pseudomonadati</taxon>
        <taxon>Pseudomonadota</taxon>
        <taxon>Betaproteobacteria</taxon>
        <taxon>Burkholderiales</taxon>
        <taxon>Comamonadaceae</taxon>
        <taxon>Hydrogenophaga</taxon>
    </lineage>
</organism>
<dbReference type="KEGG" id="hpse:HPF_15995"/>
<sequence>MPSSSTNSRGGVPRCARPIPPTSFRSRQTITRLPLGSCPYQSATTPHMRSRTPLFILGATNTLGATSNITDARKPWNRSATSRATIITSAIDLLHAQHLLDLIDHRRDDLLFAKHLCRFTANQPVNRFLGSSGHPLRCREGDLQRDRLAKQVSNIQHKRLSRILMNEAERWQRRQRLNGNCRRCLYGSGGVVQSLIGNVGGRWVGTVVVATIPFNAVSVCDQLVHDLDARALDASQRVQIAMWQNLAKPQGIHMSRDTHPPTRVSPQRCLSPCDI</sequence>
<evidence type="ECO:0000313" key="2">
    <source>
        <dbReference type="EMBL" id="QBM29195.1"/>
    </source>
</evidence>
<protein>
    <submittedName>
        <fullName evidence="2">Uncharacterized protein</fullName>
    </submittedName>
</protein>
<dbReference type="AlphaFoldDB" id="A0A4P6X2X1"/>
<accession>A0A4P6X2X1</accession>
<dbReference type="Proteomes" id="UP000293912">
    <property type="component" value="Chromosome"/>
</dbReference>
<reference evidence="2 3" key="1">
    <citation type="submission" date="2019-03" db="EMBL/GenBank/DDBJ databases">
        <authorList>
            <person name="Sebastian G."/>
            <person name="Baumann P."/>
            <person name="Ruckert C."/>
            <person name="Kalinowski J."/>
            <person name="Nebel B."/>
            <person name="Takors R."/>
            <person name="Blombach B."/>
        </authorList>
    </citation>
    <scope>NUCLEOTIDE SEQUENCE [LARGE SCALE GENOMIC DNA]</scope>
    <source>
        <strain evidence="2 3">DSM 1084</strain>
    </source>
</reference>
<evidence type="ECO:0000313" key="3">
    <source>
        <dbReference type="Proteomes" id="UP000293912"/>
    </source>
</evidence>
<feature type="region of interest" description="Disordered" evidence="1">
    <location>
        <begin position="1"/>
        <end position="22"/>
    </location>
</feature>
<evidence type="ECO:0000256" key="1">
    <source>
        <dbReference type="SAM" id="MobiDB-lite"/>
    </source>
</evidence>
<keyword evidence="3" id="KW-1185">Reference proteome</keyword>
<gene>
    <name evidence="2" type="ORF">HPF_15995</name>
</gene>
<proteinExistence type="predicted"/>
<dbReference type="EMBL" id="CP037867">
    <property type="protein sequence ID" value="QBM29195.1"/>
    <property type="molecule type" value="Genomic_DNA"/>
</dbReference>
<name>A0A4P6X2X1_HYDPS</name>